<dbReference type="Gene3D" id="3.40.50.720">
    <property type="entry name" value="NAD(P)-binding Rossmann-like Domain"/>
    <property type="match status" value="1"/>
</dbReference>
<dbReference type="Proteomes" id="UP000579647">
    <property type="component" value="Unassembled WGS sequence"/>
</dbReference>
<dbReference type="GO" id="GO:0005840">
    <property type="term" value="C:ribosome"/>
    <property type="evidence" value="ECO:0007669"/>
    <property type="project" value="UniProtKB-KW"/>
</dbReference>
<dbReference type="InterPro" id="IPR003776">
    <property type="entry name" value="YcaO-like_dom"/>
</dbReference>
<keyword evidence="2" id="KW-0808">Transferase</keyword>
<dbReference type="Gene3D" id="3.30.160.660">
    <property type="match status" value="1"/>
</dbReference>
<keyword evidence="2" id="KW-0689">Ribosomal protein</keyword>
<name>A0A840WEC9_9ACTN</name>
<dbReference type="PANTHER" id="PTHR37809:SF1">
    <property type="entry name" value="RIBOSOMAL PROTEIN S12 METHYLTHIOTRANSFERASE ACCESSORY FACTOR YCAO"/>
    <property type="match status" value="1"/>
</dbReference>
<dbReference type="InterPro" id="IPR022291">
    <property type="entry name" value="Bacteriocin_synth_cyclodeHase"/>
</dbReference>
<dbReference type="RefSeq" id="WP_184370042.1">
    <property type="nucleotide sequence ID" value="NZ_BAAAKM010000030.1"/>
</dbReference>
<protein>
    <submittedName>
        <fullName evidence="2">Ribosomal protein S12 methylthiotransferase accessory factor</fullName>
    </submittedName>
</protein>
<feature type="domain" description="YcaO" evidence="1">
    <location>
        <begin position="240"/>
        <end position="623"/>
    </location>
</feature>
<dbReference type="GO" id="GO:0016740">
    <property type="term" value="F:transferase activity"/>
    <property type="evidence" value="ECO:0007669"/>
    <property type="project" value="UniProtKB-KW"/>
</dbReference>
<dbReference type="Gene3D" id="3.30.40.250">
    <property type="match status" value="1"/>
</dbReference>
<dbReference type="InterPro" id="IPR027624">
    <property type="entry name" value="TOMM_cyclo_SagD"/>
</dbReference>
<reference evidence="2 3" key="1">
    <citation type="submission" date="2020-08" db="EMBL/GenBank/DDBJ databases">
        <title>Sequencing the genomes of 1000 actinobacteria strains.</title>
        <authorList>
            <person name="Klenk H.-P."/>
        </authorList>
    </citation>
    <scope>NUCLEOTIDE SEQUENCE [LARGE SCALE GENOMIC DNA]</scope>
    <source>
        <strain evidence="2 3">DSM 44598</strain>
    </source>
</reference>
<dbReference type="Pfam" id="PF02624">
    <property type="entry name" value="YcaO"/>
    <property type="match status" value="1"/>
</dbReference>
<evidence type="ECO:0000313" key="2">
    <source>
        <dbReference type="EMBL" id="MBB5495350.1"/>
    </source>
</evidence>
<dbReference type="NCBIfam" id="TIGR03604">
    <property type="entry name" value="TOMM_cyclo_SagD"/>
    <property type="match status" value="1"/>
</dbReference>
<dbReference type="EMBL" id="JACHDO010000001">
    <property type="protein sequence ID" value="MBB5495350.1"/>
    <property type="molecule type" value="Genomic_DNA"/>
</dbReference>
<dbReference type="NCBIfam" id="TIGR03882">
    <property type="entry name" value="cyclo_dehyd_2"/>
    <property type="match status" value="1"/>
</dbReference>
<gene>
    <name evidence="2" type="ORF">HNR07_006487</name>
</gene>
<keyword evidence="3" id="KW-1185">Reference proteome</keyword>
<evidence type="ECO:0000259" key="1">
    <source>
        <dbReference type="PROSITE" id="PS51664"/>
    </source>
</evidence>
<accession>A0A840WEC9</accession>
<organism evidence="2 3">
    <name type="scientific">Nocardiopsis metallicus</name>
    <dbReference type="NCBI Taxonomy" id="179819"/>
    <lineage>
        <taxon>Bacteria</taxon>
        <taxon>Bacillati</taxon>
        <taxon>Actinomycetota</taxon>
        <taxon>Actinomycetes</taxon>
        <taxon>Streptosporangiales</taxon>
        <taxon>Nocardiopsidaceae</taxon>
        <taxon>Nocardiopsis</taxon>
    </lineage>
</organism>
<sequence>MTESMTAAPTVVGTGVLAEALRAAVPPEYTVVVGEAGVLPEIPAGSGPVLPVLARRDRLYIGPVVREDRPGCPECLESRLLLAREFPEPMAEIDRRDPELLRRWRPPALTGLHAGFAAQIAGRLVELDREAGERLPVMVVRLVGLGVRRAVLLPDPLCAVCGALPEDNPEDTEALMPSASLSRKPGSMRTKSLVDDESFLPTYVDRDMGMVRTLFKYGGGVFPNMTAPLGLRNSTDVEQGIGRTPSYRESGAAAVAEAVERWGGMSPSGHRSVVTGSYRDLPEALDLRRLGLHDEHRYDEEGFPCQRWTEDAELDWVWGRSLTRDAPVLVPETYAYYRTRLVRPDRPRFLYEISNGCAVGGSMPETILHGLMEVIERDAFLMTWYSRRTPERIDLGTARGTTVPLLLERIERLTGYTVHAWDTTTEHGVPSVWIGVVDEQERDGYARFLCAAASHFDMEEAVAAGLLEIAPIIAQHQDEPAEVQDLARRMVDDGDLCTSMLHHSQLNGRPEAQDRLAFLFGGSERAMADPDPRLHTGEPTDLKALLDETVERLGQHGLEVVVVDQTTPEHRAGGLFCVKVIVPGMLPMTFGHRFRRVRGLDRVFEAAAEQGFDDVNPDPHPFP</sequence>
<dbReference type="AlphaFoldDB" id="A0A840WEC9"/>
<dbReference type="Gene3D" id="3.30.1330.230">
    <property type="match status" value="1"/>
</dbReference>
<comment type="caution">
    <text evidence="2">The sequence shown here is derived from an EMBL/GenBank/DDBJ whole genome shotgun (WGS) entry which is preliminary data.</text>
</comment>
<proteinExistence type="predicted"/>
<keyword evidence="2" id="KW-0687">Ribonucleoprotein</keyword>
<evidence type="ECO:0000313" key="3">
    <source>
        <dbReference type="Proteomes" id="UP000579647"/>
    </source>
</evidence>
<dbReference type="PANTHER" id="PTHR37809">
    <property type="entry name" value="RIBOSOMAL PROTEIN S12 METHYLTHIOTRANSFERASE ACCESSORY FACTOR YCAO"/>
    <property type="match status" value="1"/>
</dbReference>
<dbReference type="PROSITE" id="PS51664">
    <property type="entry name" value="YCAO"/>
    <property type="match status" value="1"/>
</dbReference>